<dbReference type="PANTHER" id="PTHR10890">
    <property type="entry name" value="CYSTEINYL-TRNA SYNTHETASE"/>
    <property type="match status" value="1"/>
</dbReference>
<keyword evidence="2" id="KW-0547">Nucleotide-binding</keyword>
<dbReference type="GO" id="GO:0005829">
    <property type="term" value="C:cytosol"/>
    <property type="evidence" value="ECO:0007669"/>
    <property type="project" value="TreeGrafter"/>
</dbReference>
<evidence type="ECO:0000256" key="1">
    <source>
        <dbReference type="ARBA" id="ARBA00022598"/>
    </source>
</evidence>
<comment type="caution">
    <text evidence="5">The sequence shown here is derived from an EMBL/GenBank/DDBJ whole genome shotgun (WGS) entry which is preliminary data.</text>
</comment>
<feature type="non-terminal residue" evidence="5">
    <location>
        <position position="51"/>
    </location>
</feature>
<evidence type="ECO:0000313" key="5">
    <source>
        <dbReference type="EMBL" id="GAG59810.1"/>
    </source>
</evidence>
<organism evidence="5">
    <name type="scientific">marine sediment metagenome</name>
    <dbReference type="NCBI Taxonomy" id="412755"/>
    <lineage>
        <taxon>unclassified sequences</taxon>
        <taxon>metagenomes</taxon>
        <taxon>ecological metagenomes</taxon>
    </lineage>
</organism>
<dbReference type="InterPro" id="IPR032678">
    <property type="entry name" value="tRNA-synt_1_cat_dom"/>
</dbReference>
<proteinExistence type="predicted"/>
<dbReference type="GO" id="GO:0004817">
    <property type="term" value="F:cysteine-tRNA ligase activity"/>
    <property type="evidence" value="ECO:0007669"/>
    <property type="project" value="TreeGrafter"/>
</dbReference>
<dbReference type="GO" id="GO:0006423">
    <property type="term" value="P:cysteinyl-tRNA aminoacylation"/>
    <property type="evidence" value="ECO:0007669"/>
    <property type="project" value="TreeGrafter"/>
</dbReference>
<name>X0YU85_9ZZZZ</name>
<keyword evidence="1" id="KW-0436">Ligase</keyword>
<evidence type="ECO:0000259" key="4">
    <source>
        <dbReference type="Pfam" id="PF01406"/>
    </source>
</evidence>
<sequence length="51" mass="5950">MPLKVYNTLTRRKEEFVPLKDNEVRMYVCGVTLYDKLHLGHARAAVVFDVI</sequence>
<keyword evidence="3" id="KW-0067">ATP-binding</keyword>
<evidence type="ECO:0000256" key="2">
    <source>
        <dbReference type="ARBA" id="ARBA00022741"/>
    </source>
</evidence>
<dbReference type="GO" id="GO:0005524">
    <property type="term" value="F:ATP binding"/>
    <property type="evidence" value="ECO:0007669"/>
    <property type="project" value="UniProtKB-KW"/>
</dbReference>
<protein>
    <recommendedName>
        <fullName evidence="4">tRNA synthetases class I catalytic domain-containing protein</fullName>
    </recommendedName>
</protein>
<feature type="domain" description="tRNA synthetases class I catalytic" evidence="4">
    <location>
        <begin position="16"/>
        <end position="51"/>
    </location>
</feature>
<dbReference type="PANTHER" id="PTHR10890:SF3">
    <property type="entry name" value="CYSTEINE--TRNA LIGASE, CYTOPLASMIC"/>
    <property type="match status" value="1"/>
</dbReference>
<reference evidence="5" key="1">
    <citation type="journal article" date="2014" name="Front. Microbiol.">
        <title>High frequency of phylogenetically diverse reductive dehalogenase-homologous genes in deep subseafloor sedimentary metagenomes.</title>
        <authorList>
            <person name="Kawai M."/>
            <person name="Futagami T."/>
            <person name="Toyoda A."/>
            <person name="Takaki Y."/>
            <person name="Nishi S."/>
            <person name="Hori S."/>
            <person name="Arai W."/>
            <person name="Tsubouchi T."/>
            <person name="Morono Y."/>
            <person name="Uchiyama I."/>
            <person name="Ito T."/>
            <person name="Fujiyama A."/>
            <person name="Inagaki F."/>
            <person name="Takami H."/>
        </authorList>
    </citation>
    <scope>NUCLEOTIDE SEQUENCE</scope>
    <source>
        <strain evidence="5">Expedition CK06-06</strain>
    </source>
</reference>
<accession>X0YU85</accession>
<dbReference type="InterPro" id="IPR014729">
    <property type="entry name" value="Rossmann-like_a/b/a_fold"/>
</dbReference>
<dbReference type="EMBL" id="BART01008910">
    <property type="protein sequence ID" value="GAG59810.1"/>
    <property type="molecule type" value="Genomic_DNA"/>
</dbReference>
<dbReference type="Pfam" id="PF01406">
    <property type="entry name" value="tRNA-synt_1e"/>
    <property type="match status" value="1"/>
</dbReference>
<dbReference type="Gene3D" id="3.40.50.620">
    <property type="entry name" value="HUPs"/>
    <property type="match status" value="1"/>
</dbReference>
<dbReference type="AlphaFoldDB" id="X0YU85"/>
<dbReference type="InterPro" id="IPR024909">
    <property type="entry name" value="Cys-tRNA/MSH_ligase"/>
</dbReference>
<dbReference type="SUPFAM" id="SSF52374">
    <property type="entry name" value="Nucleotidylyl transferase"/>
    <property type="match status" value="1"/>
</dbReference>
<evidence type="ECO:0000256" key="3">
    <source>
        <dbReference type="ARBA" id="ARBA00022840"/>
    </source>
</evidence>
<gene>
    <name evidence="5" type="ORF">S01H4_19905</name>
</gene>